<dbReference type="RefSeq" id="WP_045087459.1">
    <property type="nucleotide sequence ID" value="NZ_LN824141.1"/>
</dbReference>
<protein>
    <recommendedName>
        <fullName evidence="3">GTP-binding protein</fullName>
    </recommendedName>
</protein>
<accession>A0A0C7NJ01</accession>
<gene>
    <name evidence="1" type="ORF">DTL3_0594</name>
</gene>
<reference evidence="2" key="1">
    <citation type="submission" date="2014-11" db="EMBL/GenBank/DDBJ databases">
        <authorList>
            <person name="Wibberg D."/>
        </authorList>
    </citation>
    <scope>NUCLEOTIDE SEQUENCE [LARGE SCALE GENOMIC DNA]</scope>
    <source>
        <strain evidence="2">L3</strain>
    </source>
</reference>
<sequence length="184" mass="21811">MGNPKPPDFVNYVAHIFTAGDSDLWLYKMGLKGILEENFGPIDYVSPVLDFQRFTYFYNEEMGKNILIEARMISFEYLSSPAFLSNAKLITNDIERRFSVNNKRKVNIDIGYIHHTQFVLASTKHWGNRIYIGKNIYAEITLMYNFGKWEPLEYTYANFRDPNYLKELEIIRNNYLKKRKKFDS</sequence>
<evidence type="ECO:0000313" key="1">
    <source>
        <dbReference type="EMBL" id="CEP77911.1"/>
    </source>
</evidence>
<proteinExistence type="predicted"/>
<evidence type="ECO:0008006" key="3">
    <source>
        <dbReference type="Google" id="ProtNLM"/>
    </source>
</evidence>
<dbReference type="STRING" id="1006576.DTL3_0594"/>
<keyword evidence="2" id="KW-1185">Reference proteome</keyword>
<name>A0A0C7NJ01_DEFTU</name>
<dbReference type="OrthoDB" id="9788989at2"/>
<dbReference type="InterPro" id="IPR025529">
    <property type="entry name" value="DUF4416"/>
</dbReference>
<dbReference type="HOGENOM" id="CLU_114103_0_0_0"/>
<evidence type="ECO:0000313" key="2">
    <source>
        <dbReference type="Proteomes" id="UP000032809"/>
    </source>
</evidence>
<dbReference type="AlphaFoldDB" id="A0A0C7NJ01"/>
<dbReference type="Pfam" id="PF14385">
    <property type="entry name" value="DUF4416"/>
    <property type="match status" value="1"/>
</dbReference>
<dbReference type="KEGG" id="dtn:DTL3_0594"/>
<dbReference type="Proteomes" id="UP000032809">
    <property type="component" value="Chromosome I"/>
</dbReference>
<organism evidence="1 2">
    <name type="scientific">Defluviitoga tunisiensis</name>
    <dbReference type="NCBI Taxonomy" id="1006576"/>
    <lineage>
        <taxon>Bacteria</taxon>
        <taxon>Thermotogati</taxon>
        <taxon>Thermotogota</taxon>
        <taxon>Thermotogae</taxon>
        <taxon>Petrotogales</taxon>
        <taxon>Petrotogaceae</taxon>
        <taxon>Defluviitoga</taxon>
    </lineage>
</organism>
<dbReference type="EMBL" id="LN824141">
    <property type="protein sequence ID" value="CEP77911.1"/>
    <property type="molecule type" value="Genomic_DNA"/>
</dbReference>